<dbReference type="Proteomes" id="UP000054018">
    <property type="component" value="Unassembled WGS sequence"/>
</dbReference>
<evidence type="ECO:0000313" key="2">
    <source>
        <dbReference type="Proteomes" id="UP000054018"/>
    </source>
</evidence>
<evidence type="ECO:0000313" key="1">
    <source>
        <dbReference type="EMBL" id="KIK15140.1"/>
    </source>
</evidence>
<reference evidence="1 2" key="1">
    <citation type="submission" date="2014-04" db="EMBL/GenBank/DDBJ databases">
        <authorList>
            <consortium name="DOE Joint Genome Institute"/>
            <person name="Kuo A."/>
            <person name="Kohler A."/>
            <person name="Costa M.D."/>
            <person name="Nagy L.G."/>
            <person name="Floudas D."/>
            <person name="Copeland A."/>
            <person name="Barry K.W."/>
            <person name="Cichocki N."/>
            <person name="Veneault-Fourrey C."/>
            <person name="LaButti K."/>
            <person name="Lindquist E.A."/>
            <person name="Lipzen A."/>
            <person name="Lundell T."/>
            <person name="Morin E."/>
            <person name="Murat C."/>
            <person name="Sun H."/>
            <person name="Tunlid A."/>
            <person name="Henrissat B."/>
            <person name="Grigoriev I.V."/>
            <person name="Hibbett D.S."/>
            <person name="Martin F."/>
            <person name="Nordberg H.P."/>
            <person name="Cantor M.N."/>
            <person name="Hua S.X."/>
        </authorList>
    </citation>
    <scope>NUCLEOTIDE SEQUENCE [LARGE SCALE GENOMIC DNA]</scope>
    <source>
        <strain evidence="1 2">441</strain>
    </source>
</reference>
<gene>
    <name evidence="1" type="ORF">PISMIDRAFT_335526</name>
</gene>
<sequence length="66" mass="7178">MDHEAAGYPSSVVRRESAWTIWSTTIGAGRRILVLHGYSGNGSSLEACNHCWGSRTKTRDQTGVQA</sequence>
<protein>
    <submittedName>
        <fullName evidence="1">Unplaced genomic scaffold scaffold_220, whole genome shotgun sequence</fullName>
    </submittedName>
</protein>
<dbReference type="HOGENOM" id="CLU_2832134_0_0_1"/>
<keyword evidence="2" id="KW-1185">Reference proteome</keyword>
<name>A0A0C9XS39_9AGAM</name>
<dbReference type="AlphaFoldDB" id="A0A0C9XS39"/>
<reference evidence="2" key="2">
    <citation type="submission" date="2015-01" db="EMBL/GenBank/DDBJ databases">
        <title>Evolutionary Origins and Diversification of the Mycorrhizal Mutualists.</title>
        <authorList>
            <consortium name="DOE Joint Genome Institute"/>
            <consortium name="Mycorrhizal Genomics Consortium"/>
            <person name="Kohler A."/>
            <person name="Kuo A."/>
            <person name="Nagy L.G."/>
            <person name="Floudas D."/>
            <person name="Copeland A."/>
            <person name="Barry K.W."/>
            <person name="Cichocki N."/>
            <person name="Veneault-Fourrey C."/>
            <person name="LaButti K."/>
            <person name="Lindquist E.A."/>
            <person name="Lipzen A."/>
            <person name="Lundell T."/>
            <person name="Morin E."/>
            <person name="Murat C."/>
            <person name="Riley R."/>
            <person name="Ohm R."/>
            <person name="Sun H."/>
            <person name="Tunlid A."/>
            <person name="Henrissat B."/>
            <person name="Grigoriev I.V."/>
            <person name="Hibbett D.S."/>
            <person name="Martin F."/>
        </authorList>
    </citation>
    <scope>NUCLEOTIDE SEQUENCE [LARGE SCALE GENOMIC DNA]</scope>
    <source>
        <strain evidence="2">441</strain>
    </source>
</reference>
<proteinExistence type="predicted"/>
<organism evidence="1 2">
    <name type="scientific">Pisolithus microcarpus 441</name>
    <dbReference type="NCBI Taxonomy" id="765257"/>
    <lineage>
        <taxon>Eukaryota</taxon>
        <taxon>Fungi</taxon>
        <taxon>Dikarya</taxon>
        <taxon>Basidiomycota</taxon>
        <taxon>Agaricomycotina</taxon>
        <taxon>Agaricomycetes</taxon>
        <taxon>Agaricomycetidae</taxon>
        <taxon>Boletales</taxon>
        <taxon>Sclerodermatineae</taxon>
        <taxon>Pisolithaceae</taxon>
        <taxon>Pisolithus</taxon>
    </lineage>
</organism>
<accession>A0A0C9XS39</accession>
<dbReference type="EMBL" id="KN833904">
    <property type="protein sequence ID" value="KIK15140.1"/>
    <property type="molecule type" value="Genomic_DNA"/>
</dbReference>